<evidence type="ECO:0000313" key="14">
    <source>
        <dbReference type="Proteomes" id="UP000184447"/>
    </source>
</evidence>
<dbReference type="SUPFAM" id="SSF52096">
    <property type="entry name" value="ClpP/crotonase"/>
    <property type="match status" value="1"/>
</dbReference>
<keyword evidence="4 10" id="KW-0547">Nucleotide-binding</keyword>
<keyword evidence="14" id="KW-1185">Reference proteome</keyword>
<gene>
    <name evidence="10" type="primary">accA</name>
    <name evidence="13" type="ORF">SAMN02745207_02660</name>
</gene>
<proteinExistence type="inferred from homology"/>
<comment type="similarity">
    <text evidence="10">Belongs to the AccA family.</text>
</comment>
<dbReference type="GO" id="GO:0009317">
    <property type="term" value="C:acetyl-CoA carboxylase complex"/>
    <property type="evidence" value="ECO:0007669"/>
    <property type="project" value="InterPro"/>
</dbReference>
<reference evidence="13 14" key="1">
    <citation type="submission" date="2016-11" db="EMBL/GenBank/DDBJ databases">
        <authorList>
            <person name="Jaros S."/>
            <person name="Januszkiewicz K."/>
            <person name="Wedrychowicz H."/>
        </authorList>
    </citation>
    <scope>NUCLEOTIDE SEQUENCE [LARGE SCALE GENOMIC DNA]</scope>
    <source>
        <strain evidence="13 14">DSM 8605</strain>
    </source>
</reference>
<evidence type="ECO:0000256" key="5">
    <source>
        <dbReference type="ARBA" id="ARBA00022832"/>
    </source>
</evidence>
<keyword evidence="11" id="KW-0175">Coiled coil</keyword>
<keyword evidence="8 10" id="KW-0275">Fatty acid biosynthesis</keyword>
<dbReference type="UniPathway" id="UPA00655">
    <property type="reaction ID" value="UER00711"/>
</dbReference>
<dbReference type="Gene3D" id="3.90.226.10">
    <property type="entry name" value="2-enoyl-CoA Hydratase, Chain A, domain 1"/>
    <property type="match status" value="1"/>
</dbReference>
<dbReference type="EC" id="2.1.3.15" evidence="10"/>
<evidence type="ECO:0000256" key="4">
    <source>
        <dbReference type="ARBA" id="ARBA00022741"/>
    </source>
</evidence>
<dbReference type="GO" id="GO:0003989">
    <property type="term" value="F:acetyl-CoA carboxylase activity"/>
    <property type="evidence" value="ECO:0007669"/>
    <property type="project" value="InterPro"/>
</dbReference>
<evidence type="ECO:0000256" key="10">
    <source>
        <dbReference type="HAMAP-Rule" id="MF_00823"/>
    </source>
</evidence>
<keyword evidence="6 10" id="KW-0067">ATP-binding</keyword>
<keyword evidence="3 10" id="KW-0808">Transferase</keyword>
<dbReference type="HAMAP" id="MF_00823">
    <property type="entry name" value="AcetylCoA_CT_alpha"/>
    <property type="match status" value="1"/>
</dbReference>
<dbReference type="InterPro" id="IPR011763">
    <property type="entry name" value="COA_CT_C"/>
</dbReference>
<evidence type="ECO:0000256" key="1">
    <source>
        <dbReference type="ARBA" id="ARBA00004956"/>
    </source>
</evidence>
<evidence type="ECO:0000256" key="11">
    <source>
        <dbReference type="SAM" id="Coils"/>
    </source>
</evidence>
<dbReference type="NCBIfam" id="TIGR00513">
    <property type="entry name" value="accA"/>
    <property type="match status" value="1"/>
</dbReference>
<dbReference type="PANTHER" id="PTHR42853">
    <property type="entry name" value="ACETYL-COENZYME A CARBOXYLASE CARBOXYL TRANSFERASE SUBUNIT ALPHA"/>
    <property type="match status" value="1"/>
</dbReference>
<dbReference type="PROSITE" id="PS50989">
    <property type="entry name" value="COA_CT_CTER"/>
    <property type="match status" value="1"/>
</dbReference>
<organism evidence="13 14">
    <name type="scientific">Clostridium grantii DSM 8605</name>
    <dbReference type="NCBI Taxonomy" id="1121316"/>
    <lineage>
        <taxon>Bacteria</taxon>
        <taxon>Bacillati</taxon>
        <taxon>Bacillota</taxon>
        <taxon>Clostridia</taxon>
        <taxon>Eubacteriales</taxon>
        <taxon>Clostridiaceae</taxon>
        <taxon>Clostridium</taxon>
    </lineage>
</organism>
<evidence type="ECO:0000256" key="9">
    <source>
        <dbReference type="ARBA" id="ARBA00049152"/>
    </source>
</evidence>
<dbReference type="NCBIfam" id="NF041504">
    <property type="entry name" value="AccA_sub"/>
    <property type="match status" value="1"/>
</dbReference>
<feature type="domain" description="CoA carboxyltransferase C-terminal" evidence="12">
    <location>
        <begin position="35"/>
        <end position="289"/>
    </location>
</feature>
<accession>A0A1M5W5B5</accession>
<evidence type="ECO:0000313" key="13">
    <source>
        <dbReference type="EMBL" id="SHH82394.1"/>
    </source>
</evidence>
<keyword evidence="2 10" id="KW-0444">Lipid biosynthesis</keyword>
<evidence type="ECO:0000259" key="12">
    <source>
        <dbReference type="PROSITE" id="PS50989"/>
    </source>
</evidence>
<sequence>MLECEKEILNLKKRLNEIKEFALEKELDLSTEIEKLENEIQAMEIKVYETLSPMDKLTLSRMIERPTSLDYIERIFDNFIEFHGDRQYRDDPCIVGGIARLNDIAVTVIGQQKGRNMKENIFRNFGMPNPEGYRKALRLMEQAEKFNRPVICFVDTPGAYPGMGAEERGQGEAIARNLMKMSSLKVPIITIVIGEGGSGGALAMSVADEIWMLEHAVYSILTPEGFATILWKDSKKAKEAADIMKITAQDLKQFNIIDKIIKEPLGGAHINVDETAEIIKSSLLAVPFKDMKDNIQETIDLRYKKYRRIGQYSE</sequence>
<evidence type="ECO:0000256" key="2">
    <source>
        <dbReference type="ARBA" id="ARBA00022516"/>
    </source>
</evidence>
<dbReference type="AlphaFoldDB" id="A0A1M5W5B5"/>
<evidence type="ECO:0000256" key="6">
    <source>
        <dbReference type="ARBA" id="ARBA00022840"/>
    </source>
</evidence>
<comment type="subcellular location">
    <subcellularLocation>
        <location evidence="10">Cytoplasm</location>
    </subcellularLocation>
</comment>
<dbReference type="GO" id="GO:0005524">
    <property type="term" value="F:ATP binding"/>
    <property type="evidence" value="ECO:0007669"/>
    <property type="project" value="UniProtKB-KW"/>
</dbReference>
<dbReference type="GO" id="GO:0016743">
    <property type="term" value="F:carboxyl- or carbamoyltransferase activity"/>
    <property type="evidence" value="ECO:0007669"/>
    <property type="project" value="UniProtKB-UniRule"/>
</dbReference>
<dbReference type="RefSeq" id="WP_073338911.1">
    <property type="nucleotide sequence ID" value="NZ_FQXM01000015.1"/>
</dbReference>
<dbReference type="OrthoDB" id="9808023at2"/>
<comment type="catalytic activity">
    <reaction evidence="9 10">
        <text>N(6)-carboxybiotinyl-L-lysyl-[protein] + acetyl-CoA = N(6)-biotinyl-L-lysyl-[protein] + malonyl-CoA</text>
        <dbReference type="Rhea" id="RHEA:54728"/>
        <dbReference type="Rhea" id="RHEA-COMP:10505"/>
        <dbReference type="Rhea" id="RHEA-COMP:10506"/>
        <dbReference type="ChEBI" id="CHEBI:57288"/>
        <dbReference type="ChEBI" id="CHEBI:57384"/>
        <dbReference type="ChEBI" id="CHEBI:83144"/>
        <dbReference type="ChEBI" id="CHEBI:83145"/>
        <dbReference type="EC" id="2.1.3.15"/>
    </reaction>
</comment>
<dbReference type="InterPro" id="IPR029045">
    <property type="entry name" value="ClpP/crotonase-like_dom_sf"/>
</dbReference>
<keyword evidence="7 10" id="KW-0443">Lipid metabolism</keyword>
<dbReference type="PRINTS" id="PR01069">
    <property type="entry name" value="ACCCTRFRASEA"/>
</dbReference>
<dbReference type="EMBL" id="FQXM01000015">
    <property type="protein sequence ID" value="SHH82394.1"/>
    <property type="molecule type" value="Genomic_DNA"/>
</dbReference>
<keyword evidence="10" id="KW-0963">Cytoplasm</keyword>
<name>A0A1M5W5B5_9CLOT</name>
<feature type="coiled-coil region" evidence="11">
    <location>
        <begin position="19"/>
        <end position="46"/>
    </location>
</feature>
<evidence type="ECO:0000256" key="3">
    <source>
        <dbReference type="ARBA" id="ARBA00022679"/>
    </source>
</evidence>
<dbReference type="PANTHER" id="PTHR42853:SF3">
    <property type="entry name" value="ACETYL-COENZYME A CARBOXYLASE CARBOXYL TRANSFERASE SUBUNIT ALPHA, CHLOROPLASTIC"/>
    <property type="match status" value="1"/>
</dbReference>
<dbReference type="GO" id="GO:2001295">
    <property type="term" value="P:malonyl-CoA biosynthetic process"/>
    <property type="evidence" value="ECO:0007669"/>
    <property type="project" value="UniProtKB-UniRule"/>
</dbReference>
<dbReference type="GO" id="GO:0006633">
    <property type="term" value="P:fatty acid biosynthetic process"/>
    <property type="evidence" value="ECO:0007669"/>
    <property type="project" value="UniProtKB-KW"/>
</dbReference>
<comment type="function">
    <text evidence="10">Component of the acetyl coenzyme A carboxylase (ACC) complex. First, biotin carboxylase catalyzes the carboxylation of biotin on its carrier protein (BCCP) and then the CO(2) group is transferred by the carboxyltransferase to acetyl-CoA to form malonyl-CoA.</text>
</comment>
<comment type="subunit">
    <text evidence="10">Acetyl-CoA carboxylase is a heterohexamer composed of biotin carboxyl carrier protein (AccB), biotin carboxylase (AccC) and two subunits each of ACCase subunit alpha (AccA) and ACCase subunit beta (AccD).</text>
</comment>
<dbReference type="Pfam" id="PF03255">
    <property type="entry name" value="ACCA"/>
    <property type="match status" value="1"/>
</dbReference>
<dbReference type="STRING" id="1121316.SAMN02745207_02660"/>
<comment type="pathway">
    <text evidence="1 10">Lipid metabolism; malonyl-CoA biosynthesis; malonyl-CoA from acetyl-CoA: step 1/1.</text>
</comment>
<dbReference type="NCBIfam" id="NF004344">
    <property type="entry name" value="PRK05724.1"/>
    <property type="match status" value="1"/>
</dbReference>
<dbReference type="Proteomes" id="UP000184447">
    <property type="component" value="Unassembled WGS sequence"/>
</dbReference>
<protein>
    <recommendedName>
        <fullName evidence="10">Acetyl-coenzyme A carboxylase carboxyl transferase subunit alpha</fullName>
        <shortName evidence="10">ACCase subunit alpha</shortName>
        <shortName evidence="10">Acetyl-CoA carboxylase carboxyltransferase subunit alpha</shortName>
        <ecNumber evidence="10">2.1.3.15</ecNumber>
    </recommendedName>
</protein>
<dbReference type="InterPro" id="IPR001095">
    <property type="entry name" value="Acetyl_CoA_COase_a_su"/>
</dbReference>
<evidence type="ECO:0000256" key="8">
    <source>
        <dbReference type="ARBA" id="ARBA00023160"/>
    </source>
</evidence>
<evidence type="ECO:0000256" key="7">
    <source>
        <dbReference type="ARBA" id="ARBA00023098"/>
    </source>
</evidence>
<keyword evidence="5 10" id="KW-0276">Fatty acid metabolism</keyword>